<comment type="caution">
    <text evidence="1">The sequence shown here is derived from an EMBL/GenBank/DDBJ whole genome shotgun (WGS) entry which is preliminary data.</text>
</comment>
<keyword evidence="2" id="KW-1185">Reference proteome</keyword>
<organism evidence="1 2">
    <name type="scientific">Streptomyces prasinosporus</name>
    <dbReference type="NCBI Taxonomy" id="68256"/>
    <lineage>
        <taxon>Bacteria</taxon>
        <taxon>Bacillati</taxon>
        <taxon>Actinomycetota</taxon>
        <taxon>Actinomycetes</taxon>
        <taxon>Kitasatosporales</taxon>
        <taxon>Streptomycetaceae</taxon>
        <taxon>Streptomyces</taxon>
        <taxon>Streptomyces albogriseolus group</taxon>
    </lineage>
</organism>
<dbReference type="RefSeq" id="WP_345578637.1">
    <property type="nucleotide sequence ID" value="NZ_BAAAXF010000036.1"/>
</dbReference>
<sequence>MYHLMVRASDAPTRLPAILAEVFRVALEQTDVSAESEWEDRNWDALVTCEYERLQGDLNWSLSIYAANEVECRPTEEELASSVAQRLSAPVFTSWDARFPWIRGVALPNGSFTLARVLQPEDNSPAYVIDATESRIPNLPDVPVMQFPEAVRAYRLPTPVTDSVKEAEPGKETSDLVDLLGNWERLCSRLRSGFPPHGWFPADLYREDLEHRDRLGEALDRLSSETMACTVRDALRQLDEVYRRFTVDDGGLALSSALDEGITSLPWYWHRRPPVLPWPESIKQQAGPTDDGTRAP</sequence>
<dbReference type="Proteomes" id="UP001501455">
    <property type="component" value="Unassembled WGS sequence"/>
</dbReference>
<proteinExistence type="predicted"/>
<accession>A0ABP6TUN2</accession>
<reference evidence="2" key="1">
    <citation type="journal article" date="2019" name="Int. J. Syst. Evol. Microbiol.">
        <title>The Global Catalogue of Microorganisms (GCM) 10K type strain sequencing project: providing services to taxonomists for standard genome sequencing and annotation.</title>
        <authorList>
            <consortium name="The Broad Institute Genomics Platform"/>
            <consortium name="The Broad Institute Genome Sequencing Center for Infectious Disease"/>
            <person name="Wu L."/>
            <person name="Ma J."/>
        </authorList>
    </citation>
    <scope>NUCLEOTIDE SEQUENCE [LARGE SCALE GENOMIC DNA]</scope>
    <source>
        <strain evidence="2">JCM 4816</strain>
    </source>
</reference>
<evidence type="ECO:0000313" key="1">
    <source>
        <dbReference type="EMBL" id="GAA3498214.1"/>
    </source>
</evidence>
<protein>
    <submittedName>
        <fullName evidence="1">Uncharacterized protein</fullName>
    </submittedName>
</protein>
<evidence type="ECO:0000313" key="2">
    <source>
        <dbReference type="Proteomes" id="UP001501455"/>
    </source>
</evidence>
<dbReference type="EMBL" id="BAAAXF010000036">
    <property type="protein sequence ID" value="GAA3498214.1"/>
    <property type="molecule type" value="Genomic_DNA"/>
</dbReference>
<name>A0ABP6TUN2_9ACTN</name>
<gene>
    <name evidence="1" type="ORF">GCM10019016_053170</name>
</gene>